<comment type="caution">
    <text evidence="2">The sequence shown here is derived from an EMBL/GenBank/DDBJ whole genome shotgun (WGS) entry which is preliminary data.</text>
</comment>
<keyword evidence="3" id="KW-1185">Reference proteome</keyword>
<sequence>MSLKRKRSTSAISPSTSSTATTSSRDPSSSPSPDISMLGNASVSPPPVHHPESTSSHLHSRTRKRFRDNRPDESTIHETTYNKLFAAARSPPPLSYSISPSTSISPARPQPPQRQHSLHNFWSLPSSAPSVSHPMTIVPSSGATCEDCEASLDVDVFMGGMDDEDAKGAEFGCQSCGKRVCGMCAVVEVGVGRECLHCRTSSRKKWVGGIGWMS</sequence>
<dbReference type="EMBL" id="JBEFKJ010000033">
    <property type="protein sequence ID" value="KAL2038354.1"/>
    <property type="molecule type" value="Genomic_DNA"/>
</dbReference>
<feature type="compositionally biased region" description="Low complexity" evidence="1">
    <location>
        <begin position="95"/>
        <end position="106"/>
    </location>
</feature>
<feature type="region of interest" description="Disordered" evidence="1">
    <location>
        <begin position="1"/>
        <end position="77"/>
    </location>
</feature>
<gene>
    <name evidence="2" type="ORF">N7G274_009003</name>
</gene>
<dbReference type="Proteomes" id="UP001590950">
    <property type="component" value="Unassembled WGS sequence"/>
</dbReference>
<evidence type="ECO:0000313" key="3">
    <source>
        <dbReference type="Proteomes" id="UP001590950"/>
    </source>
</evidence>
<feature type="region of interest" description="Disordered" evidence="1">
    <location>
        <begin position="92"/>
        <end position="116"/>
    </location>
</feature>
<protein>
    <submittedName>
        <fullName evidence="2">Uncharacterized protein</fullName>
    </submittedName>
</protein>
<reference evidence="2 3" key="1">
    <citation type="submission" date="2024-09" db="EMBL/GenBank/DDBJ databases">
        <title>Rethinking Asexuality: The Enigmatic Case of Functional Sexual Genes in Lepraria (Stereocaulaceae).</title>
        <authorList>
            <person name="Doellman M."/>
            <person name="Sun Y."/>
            <person name="Barcenas-Pena A."/>
            <person name="Lumbsch H.T."/>
            <person name="Grewe F."/>
        </authorList>
    </citation>
    <scope>NUCLEOTIDE SEQUENCE [LARGE SCALE GENOMIC DNA]</scope>
    <source>
        <strain evidence="2 3">Mercado 3170</strain>
    </source>
</reference>
<proteinExistence type="predicted"/>
<accession>A0ABR3ZXF2</accession>
<feature type="compositionally biased region" description="Basic residues" evidence="1">
    <location>
        <begin position="58"/>
        <end position="67"/>
    </location>
</feature>
<organism evidence="2 3">
    <name type="scientific">Stereocaulon virgatum</name>
    <dbReference type="NCBI Taxonomy" id="373712"/>
    <lineage>
        <taxon>Eukaryota</taxon>
        <taxon>Fungi</taxon>
        <taxon>Dikarya</taxon>
        <taxon>Ascomycota</taxon>
        <taxon>Pezizomycotina</taxon>
        <taxon>Lecanoromycetes</taxon>
        <taxon>OSLEUM clade</taxon>
        <taxon>Lecanoromycetidae</taxon>
        <taxon>Lecanorales</taxon>
        <taxon>Lecanorineae</taxon>
        <taxon>Stereocaulaceae</taxon>
        <taxon>Stereocaulon</taxon>
    </lineage>
</organism>
<feature type="compositionally biased region" description="Low complexity" evidence="1">
    <location>
        <begin position="9"/>
        <end position="36"/>
    </location>
</feature>
<evidence type="ECO:0000256" key="1">
    <source>
        <dbReference type="SAM" id="MobiDB-lite"/>
    </source>
</evidence>
<name>A0ABR3ZXF2_9LECA</name>
<evidence type="ECO:0000313" key="2">
    <source>
        <dbReference type="EMBL" id="KAL2038354.1"/>
    </source>
</evidence>